<dbReference type="GO" id="GO:0006120">
    <property type="term" value="P:mitochondrial electron transport, NADH to ubiquinone"/>
    <property type="evidence" value="ECO:0007669"/>
    <property type="project" value="InterPro"/>
</dbReference>
<dbReference type="PANTHER" id="PTHR46552">
    <property type="entry name" value="NADH-UBIQUINONE OXIDOREDUCTASE CHAIN 2"/>
    <property type="match status" value="1"/>
</dbReference>
<keyword evidence="15 18" id="KW-0496">Mitochondrion</keyword>
<dbReference type="Pfam" id="PF00361">
    <property type="entry name" value="Proton_antipo_M"/>
    <property type="match status" value="1"/>
</dbReference>
<dbReference type="EMBL" id="MH475916">
    <property type="protein sequence ID" value="QCP68859.1"/>
    <property type="molecule type" value="Genomic_DNA"/>
</dbReference>
<organism evidence="20">
    <name type="scientific">Oryzaephilus surinamensis</name>
    <name type="common">Sawtoothed grain beetle</name>
    <name type="synonym">Dermestes surinamensis</name>
    <dbReference type="NCBI Taxonomy" id="41112"/>
    <lineage>
        <taxon>Eukaryota</taxon>
        <taxon>Metazoa</taxon>
        <taxon>Ecdysozoa</taxon>
        <taxon>Arthropoda</taxon>
        <taxon>Hexapoda</taxon>
        <taxon>Insecta</taxon>
        <taxon>Pterygota</taxon>
        <taxon>Neoptera</taxon>
        <taxon>Endopterygota</taxon>
        <taxon>Coleoptera</taxon>
        <taxon>Polyphaga</taxon>
        <taxon>Cucujiformia</taxon>
        <taxon>Silvanidae</taxon>
        <taxon>Silvaninae</taxon>
        <taxon>Oryzaephilus</taxon>
    </lineage>
</organism>
<dbReference type="EC" id="7.1.1.2" evidence="4 18"/>
<feature type="transmembrane region" description="Helical" evidence="18">
    <location>
        <begin position="195"/>
        <end position="215"/>
    </location>
</feature>
<keyword evidence="16 18" id="KW-0472">Membrane</keyword>
<comment type="similarity">
    <text evidence="3 18">Belongs to the complex I subunit 2 family.</text>
</comment>
<sequence length="334" mass="38766">MTKNYKILFLIILIFSTLLSISSPSWFVMWISLEINLLSIIPLMSNQNNIYQAESSMKYFIVQTIASSILLFSLIIKDQPINNELLSMQSLMFTSSLMMKMGMAPFHFWLPEVMEGLTWENCLILATWQKIAPSCLLMYEINLNLLTILIILSSSMISSLMSLKQTSMRKIMAYSSINHMAWMLSSMSISPHLWIIYFLIYSLTNVLLMMTFKILNINKITQMFNPNFNKSLSKFLFSMNLLSMGGLPPFIGFMPKWFTTMSMSSTMLFMLILTMIIFTLIMLYVYMRLGFPSQMFKNKKTSLKFKIKLMTWMPTLNFILITGLTILPSFTYLI</sequence>
<keyword evidence="6" id="KW-0813">Transport</keyword>
<accession>A0A1P8YZJ3</accession>
<name>A0A1P8YZJ3_ORYSU</name>
<evidence type="ECO:0000256" key="2">
    <source>
        <dbReference type="ARBA" id="ARBA00004448"/>
    </source>
</evidence>
<comment type="function">
    <text evidence="1">Core subunit of the mitochondrial membrane respiratory chain NADH dehydrogenase (Complex I) that is believed to belong to the minimal assembly required for catalysis. Complex I functions in the transfer of electrons from NADH to the respiratory chain. The immediate electron acceptor for the enzyme is believed to be ubiquinone.</text>
</comment>
<evidence type="ECO:0000313" key="21">
    <source>
        <dbReference type="EMBL" id="QCP68859.1"/>
    </source>
</evidence>
<keyword evidence="14 18" id="KW-0830">Ubiquinone</keyword>
<dbReference type="PANTHER" id="PTHR46552:SF1">
    <property type="entry name" value="NADH-UBIQUINONE OXIDOREDUCTASE CHAIN 2"/>
    <property type="match status" value="1"/>
</dbReference>
<feature type="domain" description="NADH:quinone oxidoreductase/Mrp antiporter transmembrane" evidence="19">
    <location>
        <begin position="23"/>
        <end position="279"/>
    </location>
</feature>
<evidence type="ECO:0000313" key="20">
    <source>
        <dbReference type="EMBL" id="AQD17650.1"/>
    </source>
</evidence>
<gene>
    <name evidence="20" type="primary">ND2</name>
</gene>
<reference evidence="20" key="1">
    <citation type="journal article" date="2016" name="Biochem. Syst. Ecol.">
        <title>The mitogenomes of three beetles (Coleoptera: Polyphaga: Cucujiformia): New gene rearrangement and phylogeny.</title>
        <authorList>
            <person name="Li X.-J."/>
            <person name="Ou J."/>
            <person name="Wei Z.-M."/>
            <person name="Li Y.-X."/>
            <person name="Tian Y.-F."/>
        </authorList>
    </citation>
    <scope>NUCLEOTIDE SEQUENCE</scope>
</reference>
<evidence type="ECO:0000256" key="9">
    <source>
        <dbReference type="ARBA" id="ARBA00022792"/>
    </source>
</evidence>
<keyword evidence="13 18" id="KW-0520">NAD</keyword>
<dbReference type="InterPro" id="IPR050175">
    <property type="entry name" value="Complex_I_Subunit_2"/>
</dbReference>
<geneLocation type="mitochondrion" evidence="20"/>
<evidence type="ECO:0000256" key="18">
    <source>
        <dbReference type="RuleBase" id="RU003403"/>
    </source>
</evidence>
<evidence type="ECO:0000256" key="16">
    <source>
        <dbReference type="ARBA" id="ARBA00023136"/>
    </source>
</evidence>
<feature type="transmembrane region" description="Helical" evidence="18">
    <location>
        <begin position="7"/>
        <end position="33"/>
    </location>
</feature>
<evidence type="ECO:0000256" key="7">
    <source>
        <dbReference type="ARBA" id="ARBA00022660"/>
    </source>
</evidence>
<evidence type="ECO:0000256" key="17">
    <source>
        <dbReference type="ARBA" id="ARBA00049551"/>
    </source>
</evidence>
<evidence type="ECO:0000256" key="10">
    <source>
        <dbReference type="ARBA" id="ARBA00022967"/>
    </source>
</evidence>
<keyword evidence="12 18" id="KW-1133">Transmembrane helix</keyword>
<dbReference type="InterPro" id="IPR001750">
    <property type="entry name" value="ND/Mrp_TM"/>
</dbReference>
<evidence type="ECO:0000256" key="12">
    <source>
        <dbReference type="ARBA" id="ARBA00022989"/>
    </source>
</evidence>
<evidence type="ECO:0000259" key="19">
    <source>
        <dbReference type="Pfam" id="PF00361"/>
    </source>
</evidence>
<keyword evidence="11 18" id="KW-0249">Electron transport</keyword>
<dbReference type="PRINTS" id="PR01436">
    <property type="entry name" value="NADHDHGNASE2"/>
</dbReference>
<comment type="subcellular location">
    <subcellularLocation>
        <location evidence="2 18">Mitochondrion inner membrane</location>
        <topology evidence="2 18">Multi-pass membrane protein</topology>
    </subcellularLocation>
</comment>
<protein>
    <recommendedName>
        <fullName evidence="5 18">NADH-ubiquinone oxidoreductase chain 2</fullName>
        <ecNumber evidence="4 18">7.1.1.2</ecNumber>
    </recommendedName>
</protein>
<evidence type="ECO:0000256" key="15">
    <source>
        <dbReference type="ARBA" id="ARBA00023128"/>
    </source>
</evidence>
<evidence type="ECO:0000256" key="14">
    <source>
        <dbReference type="ARBA" id="ARBA00023075"/>
    </source>
</evidence>
<keyword evidence="7 18" id="KW-0679">Respiratory chain</keyword>
<evidence type="ECO:0000256" key="11">
    <source>
        <dbReference type="ARBA" id="ARBA00022982"/>
    </source>
</evidence>
<proteinExistence type="inferred from homology"/>
<feature type="transmembrane region" description="Helical" evidence="18">
    <location>
        <begin position="307"/>
        <end position="330"/>
    </location>
</feature>
<keyword evidence="10 18" id="KW-1278">Translocase</keyword>
<comment type="catalytic activity">
    <reaction evidence="17 18">
        <text>a ubiquinone + NADH + 5 H(+)(in) = a ubiquinol + NAD(+) + 4 H(+)(out)</text>
        <dbReference type="Rhea" id="RHEA:29091"/>
        <dbReference type="Rhea" id="RHEA-COMP:9565"/>
        <dbReference type="Rhea" id="RHEA-COMP:9566"/>
        <dbReference type="ChEBI" id="CHEBI:15378"/>
        <dbReference type="ChEBI" id="CHEBI:16389"/>
        <dbReference type="ChEBI" id="CHEBI:17976"/>
        <dbReference type="ChEBI" id="CHEBI:57540"/>
        <dbReference type="ChEBI" id="CHEBI:57945"/>
        <dbReference type="EC" id="7.1.1.2"/>
    </reaction>
</comment>
<evidence type="ECO:0000256" key="5">
    <source>
        <dbReference type="ARBA" id="ARBA00021008"/>
    </source>
</evidence>
<keyword evidence="9 18" id="KW-0999">Mitochondrion inner membrane</keyword>
<evidence type="ECO:0000256" key="13">
    <source>
        <dbReference type="ARBA" id="ARBA00023027"/>
    </source>
</evidence>
<reference evidence="21" key="2">
    <citation type="journal article" date="2019" name="Zhongguo Ke Xue">
        <title>Phylogenetic relationships among superfamilies of Cucujiformia (Coleoptera: Polyphaga) inferred from mitogenomic data.</title>
        <authorList>
            <person name="Tang P.-A."/>
            <person name="Li M."/>
            <person name="Feng R."/>
            <person name="Wang J."/>
            <person name="Liu M.-W."/>
            <person name="Wang Y.-Z."/>
            <person name="Yuan M.-L."/>
        </authorList>
    </citation>
    <scope>NUCLEOTIDE SEQUENCE</scope>
</reference>
<feature type="transmembrane region" description="Helical" evidence="18">
    <location>
        <begin position="59"/>
        <end position="76"/>
    </location>
</feature>
<evidence type="ECO:0000256" key="8">
    <source>
        <dbReference type="ARBA" id="ARBA00022692"/>
    </source>
</evidence>
<dbReference type="GO" id="GO:0005743">
    <property type="term" value="C:mitochondrial inner membrane"/>
    <property type="evidence" value="ECO:0007669"/>
    <property type="project" value="UniProtKB-SubCell"/>
</dbReference>
<evidence type="ECO:0000256" key="3">
    <source>
        <dbReference type="ARBA" id="ARBA00007012"/>
    </source>
</evidence>
<comment type="function">
    <text evidence="18">Core subunit of the mitochondrial membrane respiratory chain NADH dehydrogenase (Complex I) which catalyzes electron transfer from NADH through the respiratory chain, using ubiquinone as an electron acceptor. Essential for the catalytic activity and assembly of complex I.</text>
</comment>
<feature type="transmembrane region" description="Helical" evidence="18">
    <location>
        <begin position="266"/>
        <end position="286"/>
    </location>
</feature>
<feature type="transmembrane region" description="Helical" evidence="18">
    <location>
        <begin position="141"/>
        <end position="159"/>
    </location>
</feature>
<keyword evidence="8 18" id="KW-0812">Transmembrane</keyword>
<dbReference type="AlphaFoldDB" id="A0A1P8YZJ3"/>
<dbReference type="GO" id="GO:0008137">
    <property type="term" value="F:NADH dehydrogenase (ubiquinone) activity"/>
    <property type="evidence" value="ECO:0007669"/>
    <property type="project" value="UniProtKB-EC"/>
</dbReference>
<evidence type="ECO:0000256" key="1">
    <source>
        <dbReference type="ARBA" id="ARBA00003257"/>
    </source>
</evidence>
<evidence type="ECO:0000256" key="6">
    <source>
        <dbReference type="ARBA" id="ARBA00022448"/>
    </source>
</evidence>
<evidence type="ECO:0000256" key="4">
    <source>
        <dbReference type="ARBA" id="ARBA00012944"/>
    </source>
</evidence>
<feature type="transmembrane region" description="Helical" evidence="18">
    <location>
        <begin position="235"/>
        <end position="254"/>
    </location>
</feature>
<dbReference type="EMBL" id="KX641891">
    <property type="protein sequence ID" value="AQD17650.1"/>
    <property type="molecule type" value="Genomic_DNA"/>
</dbReference>
<dbReference type="InterPro" id="IPR003917">
    <property type="entry name" value="NADH_UbQ_OxRdtase_chain2"/>
</dbReference>